<dbReference type="SUPFAM" id="SSF81660">
    <property type="entry name" value="Metal cation-transporting ATPase, ATP-binding domain N"/>
    <property type="match status" value="1"/>
</dbReference>
<comment type="similarity">
    <text evidence="2 13">Belongs to the cation transport ATPase (P-type) (TC 3.A.3) family. Type V subfamily.</text>
</comment>
<dbReference type="SUPFAM" id="SSF81653">
    <property type="entry name" value="Calcium ATPase, transduction domain A"/>
    <property type="match status" value="1"/>
</dbReference>
<feature type="transmembrane region" description="Helical" evidence="13">
    <location>
        <begin position="1217"/>
        <end position="1235"/>
    </location>
</feature>
<protein>
    <recommendedName>
        <fullName evidence="13">Cation-transporting ATPase</fullName>
        <ecNumber evidence="13">7.2.2.-</ecNumber>
    </recommendedName>
</protein>
<evidence type="ECO:0000256" key="11">
    <source>
        <dbReference type="ARBA" id="ARBA00023136"/>
    </source>
</evidence>
<dbReference type="GO" id="GO:1903135">
    <property type="term" value="F:cupric ion binding"/>
    <property type="evidence" value="ECO:0007669"/>
    <property type="project" value="EnsemblFungi"/>
</dbReference>
<evidence type="ECO:0000259" key="16">
    <source>
        <dbReference type="Pfam" id="PF12409"/>
    </source>
</evidence>
<dbReference type="FunFam" id="3.40.50.1000:FF:000068">
    <property type="entry name" value="Cation-transporting ATPase"/>
    <property type="match status" value="1"/>
</dbReference>
<dbReference type="PANTHER" id="PTHR45630:SF8">
    <property type="entry name" value="CATION-TRANSPORTING ATPASE"/>
    <property type="match status" value="1"/>
</dbReference>
<dbReference type="SFLD" id="SFLDS00003">
    <property type="entry name" value="Haloacid_Dehalogenase"/>
    <property type="match status" value="1"/>
</dbReference>
<dbReference type="InterPro" id="IPR018303">
    <property type="entry name" value="ATPase_P-typ_P_site"/>
</dbReference>
<dbReference type="FunFam" id="2.70.150.10:FF:000057">
    <property type="entry name" value="Cation-transporting ATPase"/>
    <property type="match status" value="1"/>
</dbReference>
<evidence type="ECO:0000256" key="2">
    <source>
        <dbReference type="ARBA" id="ARBA00006000"/>
    </source>
</evidence>
<dbReference type="Pfam" id="PF13246">
    <property type="entry name" value="Cation_ATPase"/>
    <property type="match status" value="1"/>
</dbReference>
<evidence type="ECO:0000256" key="14">
    <source>
        <dbReference type="SAM" id="MobiDB-lite"/>
    </source>
</evidence>
<dbReference type="GO" id="GO:0005524">
    <property type="term" value="F:ATP binding"/>
    <property type="evidence" value="ECO:0007669"/>
    <property type="project" value="UniProtKB-UniRule"/>
</dbReference>
<evidence type="ECO:0000256" key="10">
    <source>
        <dbReference type="ARBA" id="ARBA00022989"/>
    </source>
</evidence>
<dbReference type="FunFam" id="1.20.1110.10:FF:000023">
    <property type="entry name" value="Cation-transporting ATPase"/>
    <property type="match status" value="1"/>
</dbReference>
<dbReference type="InterPro" id="IPR006544">
    <property type="entry name" value="P-type_TPase_V"/>
</dbReference>
<dbReference type="SFLD" id="SFLDF00027">
    <property type="entry name" value="p-type_atpase"/>
    <property type="match status" value="1"/>
</dbReference>
<dbReference type="PRINTS" id="PR00119">
    <property type="entry name" value="CATATPASE"/>
</dbReference>
<accession>A0A1E4TJW5</accession>
<dbReference type="EMBL" id="KV453841">
    <property type="protein sequence ID" value="ODV92055.1"/>
    <property type="molecule type" value="Genomic_DNA"/>
</dbReference>
<feature type="transmembrane region" description="Helical" evidence="13">
    <location>
        <begin position="1170"/>
        <end position="1191"/>
    </location>
</feature>
<feature type="transmembrane region" description="Helical" evidence="13">
    <location>
        <begin position="1280"/>
        <end position="1301"/>
    </location>
</feature>
<dbReference type="InterPro" id="IPR001757">
    <property type="entry name" value="P_typ_ATPase"/>
</dbReference>
<dbReference type="GO" id="GO:0030026">
    <property type="term" value="P:intracellular manganese ion homeostasis"/>
    <property type="evidence" value="ECO:0007669"/>
    <property type="project" value="EnsemblFungi"/>
</dbReference>
<dbReference type="OrthoDB" id="48943at2759"/>
<dbReference type="NCBIfam" id="TIGR01657">
    <property type="entry name" value="P-ATPase-V"/>
    <property type="match status" value="1"/>
</dbReference>
<dbReference type="Gene3D" id="3.40.1110.10">
    <property type="entry name" value="Calcium-transporting ATPase, cytoplasmic domain N"/>
    <property type="match status" value="1"/>
</dbReference>
<evidence type="ECO:0000256" key="13">
    <source>
        <dbReference type="RuleBase" id="RU362082"/>
    </source>
</evidence>
<dbReference type="Pfam" id="PF00122">
    <property type="entry name" value="E1-E2_ATPase"/>
    <property type="match status" value="1"/>
</dbReference>
<dbReference type="GO" id="GO:0000329">
    <property type="term" value="C:fungal-type vacuole membrane"/>
    <property type="evidence" value="ECO:0007669"/>
    <property type="project" value="EnsemblFungi"/>
</dbReference>
<feature type="transmembrane region" description="Helical" evidence="13">
    <location>
        <begin position="186"/>
        <end position="206"/>
    </location>
</feature>
<keyword evidence="10 13" id="KW-1133">Transmembrane helix</keyword>
<dbReference type="InterPro" id="IPR023298">
    <property type="entry name" value="ATPase_P-typ_TM_dom_sf"/>
</dbReference>
<keyword evidence="3" id="KW-0597">Phosphoprotein</keyword>
<keyword evidence="5 13" id="KW-0479">Metal-binding</keyword>
<dbReference type="EC" id="7.2.2.-" evidence="13"/>
<feature type="domain" description="P-type ATPase A" evidence="15">
    <location>
        <begin position="404"/>
        <end position="533"/>
    </location>
</feature>
<dbReference type="Gene3D" id="3.40.50.1000">
    <property type="entry name" value="HAD superfamily/HAD-like"/>
    <property type="match status" value="1"/>
</dbReference>
<feature type="transmembrane region" description="Helical" evidence="13">
    <location>
        <begin position="366"/>
        <end position="386"/>
    </location>
</feature>
<feature type="transmembrane region" description="Helical" evidence="13">
    <location>
        <begin position="341"/>
        <end position="360"/>
    </location>
</feature>
<organism evidence="17 18">
    <name type="scientific">Tortispora caseinolytica NRRL Y-17796</name>
    <dbReference type="NCBI Taxonomy" id="767744"/>
    <lineage>
        <taxon>Eukaryota</taxon>
        <taxon>Fungi</taxon>
        <taxon>Dikarya</taxon>
        <taxon>Ascomycota</taxon>
        <taxon>Saccharomycotina</taxon>
        <taxon>Trigonopsidomycetes</taxon>
        <taxon>Trigonopsidales</taxon>
        <taxon>Trigonopsidaceae</taxon>
        <taxon>Tortispora</taxon>
    </lineage>
</organism>
<dbReference type="GO" id="GO:0140358">
    <property type="term" value="F:P-type transmembrane transporter activity"/>
    <property type="evidence" value="ECO:0007669"/>
    <property type="project" value="InterPro"/>
</dbReference>
<dbReference type="SUPFAM" id="SSF81665">
    <property type="entry name" value="Calcium ATPase, transmembrane domain M"/>
    <property type="match status" value="1"/>
</dbReference>
<dbReference type="GO" id="GO:0006874">
    <property type="term" value="P:intracellular calcium ion homeostasis"/>
    <property type="evidence" value="ECO:0007669"/>
    <property type="project" value="TreeGrafter"/>
</dbReference>
<dbReference type="GO" id="GO:0008270">
    <property type="term" value="F:zinc ion binding"/>
    <property type="evidence" value="ECO:0007669"/>
    <property type="project" value="EnsemblFungi"/>
</dbReference>
<name>A0A1E4TJW5_9ASCO</name>
<gene>
    <name evidence="17" type="ORF">CANCADRAFT_30324</name>
</gene>
<feature type="transmembrane region" description="Helical" evidence="13">
    <location>
        <begin position="547"/>
        <end position="567"/>
    </location>
</feature>
<dbReference type="Proteomes" id="UP000095023">
    <property type="component" value="Unassembled WGS sequence"/>
</dbReference>
<evidence type="ECO:0000256" key="8">
    <source>
        <dbReference type="ARBA" id="ARBA00022842"/>
    </source>
</evidence>
<evidence type="ECO:0000256" key="4">
    <source>
        <dbReference type="ARBA" id="ARBA00022692"/>
    </source>
</evidence>
<evidence type="ECO:0000256" key="9">
    <source>
        <dbReference type="ARBA" id="ARBA00022967"/>
    </source>
</evidence>
<dbReference type="NCBIfam" id="TIGR01494">
    <property type="entry name" value="ATPase_P-type"/>
    <property type="match status" value="1"/>
</dbReference>
<proteinExistence type="inferred from homology"/>
<dbReference type="GO" id="GO:0006882">
    <property type="term" value="P:intracellular zinc ion homeostasis"/>
    <property type="evidence" value="ECO:0007669"/>
    <property type="project" value="EnsemblFungi"/>
</dbReference>
<comment type="subcellular location">
    <subcellularLocation>
        <location evidence="1 13">Membrane</location>
        <topology evidence="1 13">Multi-pass membrane protein</topology>
    </subcellularLocation>
</comment>
<dbReference type="InterPro" id="IPR047819">
    <property type="entry name" value="P5A-ATPase_N"/>
</dbReference>
<dbReference type="InterPro" id="IPR023214">
    <property type="entry name" value="HAD_sf"/>
</dbReference>
<dbReference type="GO" id="GO:0016887">
    <property type="term" value="F:ATP hydrolysis activity"/>
    <property type="evidence" value="ECO:0007669"/>
    <property type="project" value="InterPro"/>
</dbReference>
<dbReference type="PROSITE" id="PS01229">
    <property type="entry name" value="COF_2"/>
    <property type="match status" value="1"/>
</dbReference>
<evidence type="ECO:0000256" key="12">
    <source>
        <dbReference type="ARBA" id="ARBA00049360"/>
    </source>
</evidence>
<evidence type="ECO:0000256" key="3">
    <source>
        <dbReference type="ARBA" id="ARBA00022553"/>
    </source>
</evidence>
<evidence type="ECO:0000259" key="15">
    <source>
        <dbReference type="Pfam" id="PF00122"/>
    </source>
</evidence>
<keyword evidence="6 13" id="KW-0547">Nucleotide-binding</keyword>
<dbReference type="InterPro" id="IPR044492">
    <property type="entry name" value="P_typ_ATPase_HD_dom"/>
</dbReference>
<evidence type="ECO:0000256" key="1">
    <source>
        <dbReference type="ARBA" id="ARBA00004141"/>
    </source>
</evidence>
<dbReference type="InterPro" id="IPR008250">
    <property type="entry name" value="ATPase_P-typ_transduc_dom_A_sf"/>
</dbReference>
<dbReference type="InterPro" id="IPR036412">
    <property type="entry name" value="HAD-like_sf"/>
</dbReference>
<dbReference type="SFLD" id="SFLDG00002">
    <property type="entry name" value="C1.7:_P-type_atpase_like"/>
    <property type="match status" value="1"/>
</dbReference>
<evidence type="ECO:0000313" key="18">
    <source>
        <dbReference type="Proteomes" id="UP000095023"/>
    </source>
</evidence>
<dbReference type="Pfam" id="PF12409">
    <property type="entry name" value="P5-ATPase"/>
    <property type="match status" value="1"/>
</dbReference>
<dbReference type="GO" id="GO:1990816">
    <property type="term" value="C:vacuole-mitochondrion membrane contact site"/>
    <property type="evidence" value="ECO:0007669"/>
    <property type="project" value="EnsemblFungi"/>
</dbReference>
<dbReference type="SUPFAM" id="SSF56784">
    <property type="entry name" value="HAD-like"/>
    <property type="match status" value="1"/>
</dbReference>
<comment type="catalytic activity">
    <reaction evidence="12 13">
        <text>ATP + H2O = ADP + phosphate + H(+)</text>
        <dbReference type="Rhea" id="RHEA:13065"/>
        <dbReference type="ChEBI" id="CHEBI:15377"/>
        <dbReference type="ChEBI" id="CHEBI:15378"/>
        <dbReference type="ChEBI" id="CHEBI:30616"/>
        <dbReference type="ChEBI" id="CHEBI:43474"/>
        <dbReference type="ChEBI" id="CHEBI:456216"/>
    </reaction>
</comment>
<keyword evidence="4 13" id="KW-0812">Transmembrane</keyword>
<keyword evidence="8 13" id="KW-0460">Magnesium</keyword>
<feature type="transmembrane region" description="Helical" evidence="13">
    <location>
        <begin position="1247"/>
        <end position="1268"/>
    </location>
</feature>
<evidence type="ECO:0000256" key="6">
    <source>
        <dbReference type="ARBA" id="ARBA00022741"/>
    </source>
</evidence>
<keyword evidence="9 13" id="KW-1278">Translocase</keyword>
<evidence type="ECO:0000256" key="7">
    <source>
        <dbReference type="ARBA" id="ARBA00022840"/>
    </source>
</evidence>
<feature type="transmembrane region" description="Helical" evidence="13">
    <location>
        <begin position="587"/>
        <end position="607"/>
    </location>
</feature>
<dbReference type="GO" id="GO:0030145">
    <property type="term" value="F:manganese ion binding"/>
    <property type="evidence" value="ECO:0007669"/>
    <property type="project" value="EnsemblFungi"/>
</dbReference>
<dbReference type="GO" id="GO:0019829">
    <property type="term" value="F:ATPase-coupled monoatomic cation transmembrane transporter activity"/>
    <property type="evidence" value="ECO:0007669"/>
    <property type="project" value="UniProtKB-UniRule"/>
</dbReference>
<feature type="transmembrane region" description="Helical" evidence="13">
    <location>
        <begin position="1130"/>
        <end position="1149"/>
    </location>
</feature>
<reference evidence="18" key="1">
    <citation type="submission" date="2016-02" db="EMBL/GenBank/DDBJ databases">
        <title>Comparative genomics of biotechnologically important yeasts.</title>
        <authorList>
            <consortium name="DOE Joint Genome Institute"/>
            <person name="Riley R."/>
            <person name="Haridas S."/>
            <person name="Wolfe K.H."/>
            <person name="Lopes M.R."/>
            <person name="Hittinger C.T."/>
            <person name="Goker M."/>
            <person name="Salamov A."/>
            <person name="Wisecaver J."/>
            <person name="Long T.M."/>
            <person name="Aerts A.L."/>
            <person name="Barry K."/>
            <person name="Choi C."/>
            <person name="Clum A."/>
            <person name="Coughlan A.Y."/>
            <person name="Deshpande S."/>
            <person name="Douglass A.P."/>
            <person name="Hanson S.J."/>
            <person name="Klenk H.-P."/>
            <person name="Labutti K."/>
            <person name="Lapidus A."/>
            <person name="Lindquist E."/>
            <person name="Lipzen A."/>
            <person name="Meier-Kolthoff J.P."/>
            <person name="Ohm R.A."/>
            <person name="Otillar R.P."/>
            <person name="Pangilinan J."/>
            <person name="Peng Y."/>
            <person name="Rokas A."/>
            <person name="Rosa C.A."/>
            <person name="Scheuner C."/>
            <person name="Sibirny A.A."/>
            <person name="Slot J.C."/>
            <person name="Stielow J.B."/>
            <person name="Sun H."/>
            <person name="Kurtzman C.P."/>
            <person name="Blackwell M."/>
            <person name="Jeffries T.W."/>
            <person name="Grigoriev I.V."/>
        </authorList>
    </citation>
    <scope>NUCLEOTIDE SEQUENCE [LARGE SCALE GENOMIC DNA]</scope>
    <source>
        <strain evidence="18">NRRL Y-17796</strain>
    </source>
</reference>
<feature type="region of interest" description="Disordered" evidence="14">
    <location>
        <begin position="1"/>
        <end position="22"/>
    </location>
</feature>
<feature type="transmembrane region" description="Helical" evidence="13">
    <location>
        <begin position="1103"/>
        <end position="1124"/>
    </location>
</feature>
<dbReference type="InterPro" id="IPR023299">
    <property type="entry name" value="ATPase_P-typ_cyto_dom_N"/>
</dbReference>
<dbReference type="PROSITE" id="PS00154">
    <property type="entry name" value="ATPASE_E1_E2"/>
    <property type="match status" value="1"/>
</dbReference>
<dbReference type="Gene3D" id="2.70.150.10">
    <property type="entry name" value="Calcium-transporting ATPase, cytoplasmic transduction domain A"/>
    <property type="match status" value="1"/>
</dbReference>
<feature type="domain" description="P5B-type ATPase N-terminal" evidence="16">
    <location>
        <begin position="169"/>
        <end position="287"/>
    </location>
</feature>
<evidence type="ECO:0000313" key="17">
    <source>
        <dbReference type="EMBL" id="ODV92055.1"/>
    </source>
</evidence>
<keyword evidence="18" id="KW-1185">Reference proteome</keyword>
<dbReference type="InterPro" id="IPR059000">
    <property type="entry name" value="ATPase_P-type_domA"/>
</dbReference>
<dbReference type="PANTHER" id="PTHR45630">
    <property type="entry name" value="CATION-TRANSPORTING ATPASE-RELATED"/>
    <property type="match status" value="1"/>
</dbReference>
<keyword evidence="7 13" id="KW-0067">ATP-binding</keyword>
<keyword evidence="11 13" id="KW-0472">Membrane</keyword>
<evidence type="ECO:0000256" key="5">
    <source>
        <dbReference type="ARBA" id="ARBA00022723"/>
    </source>
</evidence>
<sequence length="1342" mass="153520">MSHRRGSRTRRELSERSFSGSEYGSAVEDNYEIYSGPISESIPSSVSAFHHRYSTSESVNEERFHFFTRDELEDAPIGSEYDNEQASDYFSDMESEFLSENYHARRSSRRRYTQDSEMIVHDPYDDDDRHTWIDGENIMDEPLLASHLRPRRQSEEEPLTYQKFYLEEEDVMIVIAGYNTQWCFLIAYYCTCIVTLGLAFLFFRWFPRYWIKFVGRSEPLSSCQWVVIENQWGEMTVTDVNTLDYGFRLSSVFNLPSENLDNNPDFLDPVLQDLRSFSYRYTRFFYNPLEDMFLINVHWKDHVWQDLWEARSGIDSTIQKSRQVVFGSNVIDIEEKSIMQLLIGEVLHPFYVFQVFSIILWLLDEYYYYASCIFLISAVSIGETLTETKRTIRRLREVSRFICSVRVLHNGFWMKSHSDKLVPGDVIEVSDPDLCVLPCDVILLSGEVIVNESMLTGESVPISKYPVDTEGMKEYFSRNQISSEVSRHMLFSGTKIVRVQRPIPTSENPDAIAIALVTRIGFNTTKGSLVRSMLFPRPLKFKFYYDSFKYIGVMAIMAALGFIYSLIQFAKMKLPVSLMLLRAFDLITIVVPPALPATLSIGSNIALSQLRKAKIFCISPSKINVCGKLNIVCFDKTGTLTEEGLDVLGLHITDTQKARFNELITNVNDISFRADCLHSSEGKKDYDVYSTLMFLAMSSCHSLRLVEDELVGDPLDFKMFCFTDCMLEEEGQQFLHPERSDAADDHVDIDQPAESEKLIPAVVHMPHFIQSNHGEPSENISLDIAIIRRFDFISKLRRMSVIVKPYKAKNAFVFVKGAPEIMPDVCKKESFPKDYDKLLHHYTRNGFRVIGVAAKQYANMSWFRAQKLSRDDVESELEFVGFIIFENKLKPATTSVIHELRDADIRQVMCTGDNILTAVSVSKECGLVPQETLVYVPHLDYDQMDIMNSRIEWECVDNAELTLDPDSLLPRISDLADTNYDTKNIVSNYSIAVSGDVFRWIIEFGTKEQLNFMLLKSNVFARMSPDEKNELVVKLQELDYCVAFCGDGANDCGALRSADVGVSLSEAEASVAAPFTSQTFDVSCIPKVIKEGRSALVTSFGCFRYMSLYSAIQFVSVTILYSEGTNLGDFQFLFIDLFLIIPVAIFMAWSKPYPKLSKKRPTSNLVSRKVLIPLISEIVICGLLQLFAWAMCLNKSWRIAPLPGSGDDNVWSTDNTILFIVSCFEYIIISFFLCGGPPYQMSIWYNIPYLVNIVVALLAITYILFIPADWVVNIFNLVRLPTYYCLFILGLTIAGSLILYIGERWIFPFTAELFKRSTRSIFGTKDSKKRFKVLLEESVVEA</sequence>